<organism evidence="1 2">
    <name type="scientific">Janibacter alkaliphilus</name>
    <dbReference type="NCBI Taxonomy" id="1069963"/>
    <lineage>
        <taxon>Bacteria</taxon>
        <taxon>Bacillati</taxon>
        <taxon>Actinomycetota</taxon>
        <taxon>Actinomycetes</taxon>
        <taxon>Micrococcales</taxon>
        <taxon>Intrasporangiaceae</taxon>
        <taxon>Janibacter</taxon>
    </lineage>
</organism>
<dbReference type="InterPro" id="IPR015996">
    <property type="entry name" value="UCP028451"/>
</dbReference>
<accession>A0A852XE63</accession>
<proteinExistence type="predicted"/>
<evidence type="ECO:0000313" key="2">
    <source>
        <dbReference type="Proteomes" id="UP000592181"/>
    </source>
</evidence>
<dbReference type="PANTHER" id="PTHR36452">
    <property type="entry name" value="CHROMOSOME 12, WHOLE GENOME SHOTGUN SEQUENCE"/>
    <property type="match status" value="1"/>
</dbReference>
<dbReference type="NCBIfam" id="TIGR02453">
    <property type="entry name" value="TIGR02453 family protein"/>
    <property type="match status" value="1"/>
</dbReference>
<protein>
    <submittedName>
        <fullName evidence="1">Uncharacterized protein (TIGR02453 family)</fullName>
    </submittedName>
</protein>
<keyword evidence="2" id="KW-1185">Reference proteome</keyword>
<dbReference type="AlphaFoldDB" id="A0A852XE63"/>
<evidence type="ECO:0000313" key="1">
    <source>
        <dbReference type="EMBL" id="NYG36751.1"/>
    </source>
</evidence>
<sequence>MPAPFTGIPHAATDFYAGLELDNTKAYWDAHREAYQRDVREPMTALLAELDDYGEAKLFRPNRDVRFSADKSPYKTHQGGYIPAADATGWYVEVSADGFKIGGGCYRLDPPRLTALRAAIDAPSTGQELQRVTDRLREQGWSIDGDQVKTTPRGWSVDHPRIELLRHKTLSASVWIDDGDIVTTERLVGEVRERFEQVRPLVEIIAATAR</sequence>
<dbReference type="RefSeq" id="WP_179462205.1">
    <property type="nucleotide sequence ID" value="NZ_JACBZX010000001.1"/>
</dbReference>
<comment type="caution">
    <text evidence="1">The sequence shown here is derived from an EMBL/GenBank/DDBJ whole genome shotgun (WGS) entry which is preliminary data.</text>
</comment>
<dbReference type="PANTHER" id="PTHR36452:SF1">
    <property type="entry name" value="DUF2461 DOMAIN-CONTAINING PROTEIN"/>
    <property type="match status" value="1"/>
</dbReference>
<dbReference type="Proteomes" id="UP000592181">
    <property type="component" value="Unassembled WGS sequence"/>
</dbReference>
<dbReference type="EMBL" id="JACBZX010000001">
    <property type="protein sequence ID" value="NYG36751.1"/>
    <property type="molecule type" value="Genomic_DNA"/>
</dbReference>
<dbReference type="Pfam" id="PF09365">
    <property type="entry name" value="DUF2461"/>
    <property type="match status" value="1"/>
</dbReference>
<dbReference type="PIRSF" id="PIRSF028451">
    <property type="entry name" value="UCP028451"/>
    <property type="match status" value="1"/>
</dbReference>
<name>A0A852XE63_9MICO</name>
<gene>
    <name evidence="1" type="ORF">BJY28_001220</name>
</gene>
<reference evidence="1 2" key="1">
    <citation type="submission" date="2020-07" db="EMBL/GenBank/DDBJ databases">
        <title>Sequencing the genomes of 1000 actinobacteria strains.</title>
        <authorList>
            <person name="Klenk H.-P."/>
        </authorList>
    </citation>
    <scope>NUCLEOTIDE SEQUENCE [LARGE SCALE GENOMIC DNA]</scope>
    <source>
        <strain evidence="1 2">DSM 24723</strain>
    </source>
</reference>
<dbReference type="InterPro" id="IPR012808">
    <property type="entry name" value="CHP02453"/>
</dbReference>